<feature type="region of interest" description="Disordered" evidence="2">
    <location>
        <begin position="828"/>
        <end position="852"/>
    </location>
</feature>
<protein>
    <submittedName>
        <fullName evidence="3">Uncharacterized protein</fullName>
    </submittedName>
</protein>
<feature type="compositionally biased region" description="Pro residues" evidence="2">
    <location>
        <begin position="836"/>
        <end position="846"/>
    </location>
</feature>
<gene>
    <name evidence="3" type="ORF">OYC64_005085</name>
</gene>
<keyword evidence="1" id="KW-0175">Coiled coil</keyword>
<evidence type="ECO:0000256" key="2">
    <source>
        <dbReference type="SAM" id="MobiDB-lite"/>
    </source>
</evidence>
<evidence type="ECO:0000313" key="4">
    <source>
        <dbReference type="Proteomes" id="UP001619887"/>
    </source>
</evidence>
<dbReference type="Proteomes" id="UP001619887">
    <property type="component" value="Unassembled WGS sequence"/>
</dbReference>
<feature type="region of interest" description="Disordered" evidence="2">
    <location>
        <begin position="766"/>
        <end position="807"/>
    </location>
</feature>
<sequence length="852" mass="99781">MKPSNDREARIVAQQEIDMYKINEKHLMNQNAEHKRKISPMVTDEFNLKKEKKKADLKCTVQNPTRAFQIMREKLHKSKVENRHLKGDVASVKKVSDENAVFYKGKYLEYKNKFGVEKSLRQEKEKEAEHFGNHSKENRRLNMLVEKLSHDVEELTGHKNFSIKKNEELGQVIRKKKKDMAAVEKDAKNSNESAFKYKLNCETLKPYCGKVKVLTKECERLSEEQKKQRRQDDVNNSTIQDLKKTVVHLENKYANQEVDMEIVREENRVLIKAAETHEEETKHMEFEVKKMRDLEIKLQNQERKTKHATDAHFQEIIKLRAVNVELEKKLTQTITHADRVEAERNLLLQNQERMLKHATDAHFQEIIKLRAVNVELEKTLTQTITHADRVEAERNLLLQNQERMLKHATDAHFQEIIKLKAVNVELEKTLTQTITHADRVEAERNLLLQNQERMLKHAADAQFQEIITLRAVNVELEKKLTQTITHADGVVAERNILLRKQREDKAQQSKLKEMIDQKDKKLQDKTCEAKVQKVQMARLIETLEKELQKKMRDLEIKLQHQERKTKHATDPHFQEIIKLRAINVELEKKLTQAITHADGVVAERNLLLRKQQSKLKEIIDQKDKKLQDKTCEAKVQKEQMARLIETLEKELQTRGDMEVQLQLKLNQARSSQDADRLTIEELEFYKKFMDDYIKKHEEFFIPRITGFLKNFNSLELHQFGFLHTCQCKEQIVSLGVYQPENDILKEENQRVENTLKMDNLKTEEKLRNSGSGDMNQLPPLPPISQNPRSPAEETARDQAVSGYKPQPNRVLIKSKCLPKILKTVPLPSIGTVKLLPHPPPKPPQHPAPRRRR</sequence>
<name>A0ABD2GEP5_PAGBO</name>
<reference evidence="3 4" key="2">
    <citation type="journal article" date="2024" name="G3 (Bethesda)">
        <title>The genome of the cryopelagic Antarctic bald notothen, Trematomus borchgrevinki.</title>
        <authorList>
            <person name="Rayamajhi N."/>
            <person name="Rivera-Colon A.G."/>
            <person name="Minhas B.F."/>
            <person name="Cheng C.C."/>
            <person name="Catchen J.M."/>
        </authorList>
    </citation>
    <scope>NUCLEOTIDE SEQUENCE [LARGE SCALE GENOMIC DNA]</scope>
    <source>
        <strain evidence="3">AGRC-2024</strain>
    </source>
</reference>
<keyword evidence="4" id="KW-1185">Reference proteome</keyword>
<feature type="coiled-coil region" evidence="1">
    <location>
        <begin position="533"/>
        <end position="564"/>
    </location>
</feature>
<evidence type="ECO:0000256" key="1">
    <source>
        <dbReference type="SAM" id="Coils"/>
    </source>
</evidence>
<dbReference type="AlphaFoldDB" id="A0ABD2GEP5"/>
<evidence type="ECO:0000313" key="3">
    <source>
        <dbReference type="EMBL" id="KAL3052469.1"/>
    </source>
</evidence>
<proteinExistence type="predicted"/>
<comment type="caution">
    <text evidence="3">The sequence shown here is derived from an EMBL/GenBank/DDBJ whole genome shotgun (WGS) entry which is preliminary data.</text>
</comment>
<dbReference type="EMBL" id="JBIYXZ010002079">
    <property type="protein sequence ID" value="KAL3052469.1"/>
    <property type="molecule type" value="Genomic_DNA"/>
</dbReference>
<accession>A0ABD2GEP5</accession>
<reference evidence="3 4" key="1">
    <citation type="journal article" date="2022" name="G3 (Bethesda)">
        <title>Evaluating Illumina-, Nanopore-, and PacBio-based genome assembly strategies with the bald notothen, Trematomus borchgrevinki.</title>
        <authorList>
            <person name="Rayamajhi N."/>
            <person name="Cheng C.C."/>
            <person name="Catchen J.M."/>
        </authorList>
    </citation>
    <scope>NUCLEOTIDE SEQUENCE [LARGE SCALE GENOMIC DNA]</scope>
    <source>
        <strain evidence="3">AGRC-2024</strain>
    </source>
</reference>
<feature type="coiled-coil region" evidence="1">
    <location>
        <begin position="166"/>
        <end position="343"/>
    </location>
</feature>
<organism evidence="3 4">
    <name type="scientific">Pagothenia borchgrevinki</name>
    <name type="common">Bald rockcod</name>
    <name type="synonym">Trematomus borchgrevinki</name>
    <dbReference type="NCBI Taxonomy" id="8213"/>
    <lineage>
        <taxon>Eukaryota</taxon>
        <taxon>Metazoa</taxon>
        <taxon>Chordata</taxon>
        <taxon>Craniata</taxon>
        <taxon>Vertebrata</taxon>
        <taxon>Euteleostomi</taxon>
        <taxon>Actinopterygii</taxon>
        <taxon>Neopterygii</taxon>
        <taxon>Teleostei</taxon>
        <taxon>Neoteleostei</taxon>
        <taxon>Acanthomorphata</taxon>
        <taxon>Eupercaria</taxon>
        <taxon>Perciformes</taxon>
        <taxon>Notothenioidei</taxon>
        <taxon>Nototheniidae</taxon>
        <taxon>Pagothenia</taxon>
    </lineage>
</organism>